<reference evidence="9" key="2">
    <citation type="submission" date="2021-04" db="EMBL/GenBank/DDBJ databases">
        <authorList>
            <person name="Gilroy R."/>
        </authorList>
    </citation>
    <scope>NUCLEOTIDE SEQUENCE</scope>
    <source>
        <strain evidence="9">3436</strain>
    </source>
</reference>
<proteinExistence type="predicted"/>
<evidence type="ECO:0000256" key="3">
    <source>
        <dbReference type="ARBA" id="ARBA00022519"/>
    </source>
</evidence>
<feature type="transmembrane region" description="Helical" evidence="7">
    <location>
        <begin position="175"/>
        <end position="197"/>
    </location>
</feature>
<comment type="subcellular location">
    <subcellularLocation>
        <location evidence="1">Cell inner membrane</location>
        <topology evidence="1">Multi-pass membrane protein</topology>
    </subcellularLocation>
</comment>
<dbReference type="PANTHER" id="PTHR33362">
    <property type="entry name" value="SIALIC ACID TRAP TRANSPORTER PERMEASE PROTEIN SIAT-RELATED"/>
    <property type="match status" value="1"/>
</dbReference>
<keyword evidence="2" id="KW-1003">Cell membrane</keyword>
<keyword evidence="4 7" id="KW-0812">Transmembrane</keyword>
<dbReference type="GO" id="GO:0005886">
    <property type="term" value="C:plasma membrane"/>
    <property type="evidence" value="ECO:0007669"/>
    <property type="project" value="UniProtKB-SubCell"/>
</dbReference>
<dbReference type="Pfam" id="PF06808">
    <property type="entry name" value="DctM"/>
    <property type="match status" value="1"/>
</dbReference>
<evidence type="ECO:0000256" key="4">
    <source>
        <dbReference type="ARBA" id="ARBA00022692"/>
    </source>
</evidence>
<dbReference type="InterPro" id="IPR004681">
    <property type="entry name" value="TRAP_DctM"/>
</dbReference>
<feature type="transmembrane region" description="Helical" evidence="7">
    <location>
        <begin position="84"/>
        <end position="108"/>
    </location>
</feature>
<evidence type="ECO:0000313" key="9">
    <source>
        <dbReference type="EMBL" id="HIZ47901.1"/>
    </source>
</evidence>
<evidence type="ECO:0000313" key="10">
    <source>
        <dbReference type="Proteomes" id="UP000824031"/>
    </source>
</evidence>
<feature type="transmembrane region" description="Helical" evidence="7">
    <location>
        <begin position="54"/>
        <end position="72"/>
    </location>
</feature>
<comment type="caution">
    <text evidence="9">The sequence shown here is derived from an EMBL/GenBank/DDBJ whole genome shotgun (WGS) entry which is preliminary data.</text>
</comment>
<sequence length="440" mass="46585">MDMQTLAIIVLLGSFFVMIFLRFPIAYAVALSTIFCLGVQGLSFNTLCQQMVKGISSFSLMAVPFFITMGVLMGSGGISEKLIALANACVGWMRGGMAMVNIVASYFFGGISGSASADTASIGSIMIPMMVDQGYDADFSTAVTITSSCEGLLVPPSHNMVIYATTAGGISVGSLFLAGYVPGAVLALSLMIGSYIISVRRNYPKGDKFNLKVFFKQLSVSIWALAAIVIVVFGVVGGVFTATESAAIAVIYSLIVSVFVYKGLDWKGVWRELSECVNTLSIVLILIACSNAFGFCLTTLHVPDLAANAVTNLTSNPILIALLLNLILLVLGCIMDMAPIILIATPILLPIATGIGLDPIQFGIMVVLNCGIGLLTPPVGAVLFIGSAVAKRPMEKVVKATLPFYLCMIIALLLITFIPDISLFIPKLFGYVPTVTPVWF</sequence>
<evidence type="ECO:0000256" key="2">
    <source>
        <dbReference type="ARBA" id="ARBA00022475"/>
    </source>
</evidence>
<feature type="transmembrane region" description="Helical" evidence="7">
    <location>
        <begin position="340"/>
        <end position="357"/>
    </location>
</feature>
<feature type="transmembrane region" description="Helical" evidence="7">
    <location>
        <begin position="402"/>
        <end position="425"/>
    </location>
</feature>
<dbReference type="GO" id="GO:0022857">
    <property type="term" value="F:transmembrane transporter activity"/>
    <property type="evidence" value="ECO:0007669"/>
    <property type="project" value="TreeGrafter"/>
</dbReference>
<dbReference type="NCBIfam" id="TIGR00786">
    <property type="entry name" value="dctM"/>
    <property type="match status" value="1"/>
</dbReference>
<dbReference type="PIRSF" id="PIRSF006066">
    <property type="entry name" value="HI0050"/>
    <property type="match status" value="1"/>
</dbReference>
<name>A0A9D2JFH5_9FIRM</name>
<gene>
    <name evidence="9" type="ORF">H9810_04185</name>
</gene>
<evidence type="ECO:0000256" key="6">
    <source>
        <dbReference type="ARBA" id="ARBA00023136"/>
    </source>
</evidence>
<feature type="transmembrane region" description="Helical" evidence="7">
    <location>
        <begin position="314"/>
        <end position="333"/>
    </location>
</feature>
<accession>A0A9D2JFH5</accession>
<dbReference type="EMBL" id="DXBO01000056">
    <property type="protein sequence ID" value="HIZ47901.1"/>
    <property type="molecule type" value="Genomic_DNA"/>
</dbReference>
<dbReference type="InterPro" id="IPR010656">
    <property type="entry name" value="DctM"/>
</dbReference>
<evidence type="ECO:0000256" key="7">
    <source>
        <dbReference type="SAM" id="Phobius"/>
    </source>
</evidence>
<dbReference type="Proteomes" id="UP000824031">
    <property type="component" value="Unassembled WGS sequence"/>
</dbReference>
<organism evidence="9 10">
    <name type="scientific">Candidatus Gemmiger excrementavium</name>
    <dbReference type="NCBI Taxonomy" id="2838608"/>
    <lineage>
        <taxon>Bacteria</taxon>
        <taxon>Bacillati</taxon>
        <taxon>Bacillota</taxon>
        <taxon>Clostridia</taxon>
        <taxon>Eubacteriales</taxon>
        <taxon>Gemmiger</taxon>
    </lineage>
</organism>
<dbReference type="AlphaFoldDB" id="A0A9D2JFH5"/>
<keyword evidence="6 7" id="KW-0472">Membrane</keyword>
<evidence type="ECO:0000256" key="1">
    <source>
        <dbReference type="ARBA" id="ARBA00004429"/>
    </source>
</evidence>
<protein>
    <submittedName>
        <fullName evidence="9">TRAP transporter large permease</fullName>
    </submittedName>
</protein>
<evidence type="ECO:0000259" key="8">
    <source>
        <dbReference type="Pfam" id="PF06808"/>
    </source>
</evidence>
<keyword evidence="5 7" id="KW-1133">Transmembrane helix</keyword>
<evidence type="ECO:0000256" key="5">
    <source>
        <dbReference type="ARBA" id="ARBA00022989"/>
    </source>
</evidence>
<feature type="domain" description="TRAP C4-dicarboxylate transport system permease DctM subunit" evidence="8">
    <location>
        <begin position="12"/>
        <end position="420"/>
    </location>
</feature>
<dbReference type="PANTHER" id="PTHR33362:SF2">
    <property type="entry name" value="TRAP TRANSPORTER LARGE PERMEASE PROTEIN"/>
    <property type="match status" value="1"/>
</dbReference>
<feature type="transmembrane region" description="Helical" evidence="7">
    <location>
        <begin position="363"/>
        <end position="390"/>
    </location>
</feature>
<feature type="transmembrane region" description="Helical" evidence="7">
    <location>
        <begin position="218"/>
        <end position="240"/>
    </location>
</feature>
<reference evidence="9" key="1">
    <citation type="journal article" date="2021" name="PeerJ">
        <title>Extensive microbial diversity within the chicken gut microbiome revealed by metagenomics and culture.</title>
        <authorList>
            <person name="Gilroy R."/>
            <person name="Ravi A."/>
            <person name="Getino M."/>
            <person name="Pursley I."/>
            <person name="Horton D.L."/>
            <person name="Alikhan N.F."/>
            <person name="Baker D."/>
            <person name="Gharbi K."/>
            <person name="Hall N."/>
            <person name="Watson M."/>
            <person name="Adriaenssens E.M."/>
            <person name="Foster-Nyarko E."/>
            <person name="Jarju S."/>
            <person name="Secka A."/>
            <person name="Antonio M."/>
            <person name="Oren A."/>
            <person name="Chaudhuri R.R."/>
            <person name="La Ragione R."/>
            <person name="Hildebrand F."/>
            <person name="Pallen M.J."/>
        </authorList>
    </citation>
    <scope>NUCLEOTIDE SEQUENCE</scope>
    <source>
        <strain evidence="9">3436</strain>
    </source>
</reference>
<feature type="transmembrane region" description="Helical" evidence="7">
    <location>
        <begin position="276"/>
        <end position="302"/>
    </location>
</feature>
<feature type="transmembrane region" description="Helical" evidence="7">
    <location>
        <begin position="246"/>
        <end position="264"/>
    </location>
</feature>
<keyword evidence="3" id="KW-0997">Cell inner membrane</keyword>